<dbReference type="InterPro" id="IPR053145">
    <property type="entry name" value="AB_hydrolase_Est10"/>
</dbReference>
<reference evidence="3" key="1">
    <citation type="submission" date="2017-11" db="EMBL/GenBank/DDBJ databases">
        <authorList>
            <person name="Watanabe M."/>
            <person name="Kojima H."/>
        </authorList>
    </citation>
    <scope>NUCLEOTIDE SEQUENCE [LARGE SCALE GENOMIC DNA]</scope>
    <source>
        <strain evidence="3">Tokyo 01</strain>
    </source>
</reference>
<dbReference type="InterPro" id="IPR029058">
    <property type="entry name" value="AB_hydrolase_fold"/>
</dbReference>
<dbReference type="GO" id="GO:0052689">
    <property type="term" value="F:carboxylic ester hydrolase activity"/>
    <property type="evidence" value="ECO:0007669"/>
    <property type="project" value="TreeGrafter"/>
</dbReference>
<evidence type="ECO:0000313" key="3">
    <source>
        <dbReference type="Proteomes" id="UP000288096"/>
    </source>
</evidence>
<organism evidence="2 3">
    <name type="scientific">Desulfonema ishimotonii</name>
    <dbReference type="NCBI Taxonomy" id="45657"/>
    <lineage>
        <taxon>Bacteria</taxon>
        <taxon>Pseudomonadati</taxon>
        <taxon>Thermodesulfobacteriota</taxon>
        <taxon>Desulfobacteria</taxon>
        <taxon>Desulfobacterales</taxon>
        <taxon>Desulfococcaceae</taxon>
        <taxon>Desulfonema</taxon>
    </lineage>
</organism>
<dbReference type="SUPFAM" id="SSF53474">
    <property type="entry name" value="alpha/beta-Hydrolases"/>
    <property type="match status" value="1"/>
</dbReference>
<evidence type="ECO:0000259" key="1">
    <source>
        <dbReference type="Pfam" id="PF12697"/>
    </source>
</evidence>
<dbReference type="Gene3D" id="3.40.50.1820">
    <property type="entry name" value="alpha/beta hydrolase"/>
    <property type="match status" value="1"/>
</dbReference>
<evidence type="ECO:0000313" key="2">
    <source>
        <dbReference type="EMBL" id="GBC61066.1"/>
    </source>
</evidence>
<dbReference type="PANTHER" id="PTHR43265:SF1">
    <property type="entry name" value="ESTERASE ESTD"/>
    <property type="match status" value="1"/>
</dbReference>
<gene>
    <name evidence="2" type="ORF">DENIS_2026</name>
</gene>
<dbReference type="PANTHER" id="PTHR43265">
    <property type="entry name" value="ESTERASE ESTD"/>
    <property type="match status" value="1"/>
</dbReference>
<name>A0A401FVR4_9BACT</name>
<dbReference type="InterPro" id="IPR000073">
    <property type="entry name" value="AB_hydrolase_1"/>
</dbReference>
<proteinExistence type="predicted"/>
<dbReference type="Pfam" id="PF12697">
    <property type="entry name" value="Abhydrolase_6"/>
    <property type="match status" value="1"/>
</dbReference>
<accession>A0A401FVR4</accession>
<feature type="domain" description="AB hydrolase-1" evidence="1">
    <location>
        <begin position="44"/>
        <end position="240"/>
    </location>
</feature>
<sequence>MEQAVYFHNNQGEKLAGTLHRPEQPSDAGIILGHCFTCSRHTSVLRDIARHLNGKGITTLRFDFSGNGQSEGDFAQTSYTKHIREMKAAADFLAGQGVVRFGLAGHSMGAAIAMLAASVIRDVRAVCTLAGRLGGSDATKLFTREQMARLEKTGTVSFTSRGRNLALSENFFSDLRRYNLPETVAECKVPLLVVHGDRDEIIPAENARQAKTLNPATELVIIPGADHMFMNPEHRAQIAKRVAGWFERHMA</sequence>
<reference evidence="3" key="2">
    <citation type="submission" date="2019-01" db="EMBL/GenBank/DDBJ databases">
        <title>Genome sequence of Desulfonema ishimotonii strain Tokyo 01.</title>
        <authorList>
            <person name="Fukui M."/>
        </authorList>
    </citation>
    <scope>NUCLEOTIDE SEQUENCE [LARGE SCALE GENOMIC DNA]</scope>
    <source>
        <strain evidence="3">Tokyo 01</strain>
    </source>
</reference>
<keyword evidence="3" id="KW-1185">Reference proteome</keyword>
<dbReference type="EMBL" id="BEXT01000001">
    <property type="protein sequence ID" value="GBC61066.1"/>
    <property type="molecule type" value="Genomic_DNA"/>
</dbReference>
<comment type="caution">
    <text evidence="2">The sequence shown here is derived from an EMBL/GenBank/DDBJ whole genome shotgun (WGS) entry which is preliminary data.</text>
</comment>
<dbReference type="Proteomes" id="UP000288096">
    <property type="component" value="Unassembled WGS sequence"/>
</dbReference>
<protein>
    <submittedName>
        <fullName evidence="2">Osmotically inducible protein C</fullName>
    </submittedName>
</protein>
<dbReference type="AlphaFoldDB" id="A0A401FVR4"/>